<feature type="compositionally biased region" description="Polar residues" evidence="1">
    <location>
        <begin position="187"/>
        <end position="197"/>
    </location>
</feature>
<evidence type="ECO:0000256" key="1">
    <source>
        <dbReference type="SAM" id="MobiDB-lite"/>
    </source>
</evidence>
<proteinExistence type="predicted"/>
<sequence>MSPRQPSLAPPTAPGNLDQSRTRKRMEEPPEKTPKKSWRPERTDKLPTNNHTYNQEDEEQDQEGTEADNLIDHGTGSQAKPKINVPTERKVPEDTWGRTYDQTEVGAYSHAAANQRKSDQTQQRDEVSYEEMEQTNRKTSIQGEIISEQPEKLSRQTEKEDEQNELSSFVQNDQRETEQSEDKMTHQAGQTSEQMGSGLSGLLEPKTPGQKFYDQINQGLSGKTNSQMPELSAFQSADQPFSSADFMTMDKLNYDASAAKDYQKEAWENLQYQFDAGTSDWFESRSNNRFQNIELDKIFDSPTLPIESCTFETSKTNLPGHKVSDFNESDAESVSDTEGFNTFETRLSSNFQTNDQNLPNLFPSIPSKSNYLHSEGRNEANSDDKITSQQKPTPRNYSHSSRRLLPPIVHQDPYQVALLYMEKHHILQVFQQITENLVYERPEDPLRFMLSQIQQMIRKRDS</sequence>
<feature type="region of interest" description="Disordered" evidence="1">
    <location>
        <begin position="317"/>
        <end position="337"/>
    </location>
</feature>
<dbReference type="PANTHER" id="PTHR47110">
    <property type="entry name" value="TESTIS-SPECIFIC EXPRESSED PROTEIN 55"/>
    <property type="match status" value="1"/>
</dbReference>
<organism evidence="2 3">
    <name type="scientific">Erinaceus europaeus</name>
    <name type="common">Western European hedgehog</name>
    <dbReference type="NCBI Taxonomy" id="9365"/>
    <lineage>
        <taxon>Eukaryota</taxon>
        <taxon>Metazoa</taxon>
        <taxon>Chordata</taxon>
        <taxon>Craniata</taxon>
        <taxon>Vertebrata</taxon>
        <taxon>Euteleostomi</taxon>
        <taxon>Mammalia</taxon>
        <taxon>Eutheria</taxon>
        <taxon>Laurasiatheria</taxon>
        <taxon>Eulipotyphla</taxon>
        <taxon>Erinaceidae</taxon>
        <taxon>Erinaceinae</taxon>
        <taxon>Erinaceus</taxon>
    </lineage>
</organism>
<dbReference type="InterPro" id="IPR040760">
    <property type="entry name" value="Tex55"/>
</dbReference>
<dbReference type="InterPro" id="IPR048377">
    <property type="entry name" value="TEX55_DD"/>
</dbReference>
<dbReference type="Pfam" id="PF17819">
    <property type="entry name" value="Tex55"/>
    <property type="match status" value="1"/>
</dbReference>
<feature type="compositionally biased region" description="Basic and acidic residues" evidence="1">
    <location>
        <begin position="149"/>
        <end position="158"/>
    </location>
</feature>
<evidence type="ECO:0000313" key="2">
    <source>
        <dbReference type="Proteomes" id="UP001652624"/>
    </source>
</evidence>
<gene>
    <name evidence="3" type="primary">TEX55</name>
</gene>
<dbReference type="SUPFAM" id="SSF47391">
    <property type="entry name" value="Dimerization-anchoring domain of cAMP-dependent PK regulatory subunit"/>
    <property type="match status" value="1"/>
</dbReference>
<feature type="compositionally biased region" description="Basic and acidic residues" evidence="1">
    <location>
        <begin position="173"/>
        <end position="185"/>
    </location>
</feature>
<feature type="compositionally biased region" description="Basic and acidic residues" evidence="1">
    <location>
        <begin position="25"/>
        <end position="45"/>
    </location>
</feature>
<feature type="region of interest" description="Disordered" evidence="1">
    <location>
        <begin position="1"/>
        <end position="207"/>
    </location>
</feature>
<evidence type="ECO:0000313" key="3">
    <source>
        <dbReference type="RefSeq" id="XP_060053095.1"/>
    </source>
</evidence>
<feature type="compositionally biased region" description="Acidic residues" evidence="1">
    <location>
        <begin position="55"/>
        <end position="66"/>
    </location>
</feature>
<protein>
    <submittedName>
        <fullName evidence="3">Testis-specific expressed protein 55</fullName>
    </submittedName>
</protein>
<keyword evidence="2" id="KW-1185">Reference proteome</keyword>
<feature type="compositionally biased region" description="Basic and acidic residues" evidence="1">
    <location>
        <begin position="116"/>
        <end position="127"/>
    </location>
</feature>
<dbReference type="Proteomes" id="UP001652624">
    <property type="component" value="Chromosome 9"/>
</dbReference>
<name>A0ABM3XW95_ERIEU</name>
<feature type="compositionally biased region" description="Basic and acidic residues" evidence="1">
    <location>
        <begin position="374"/>
        <end position="386"/>
    </location>
</feature>
<feature type="compositionally biased region" description="Basic and acidic residues" evidence="1">
    <location>
        <begin position="87"/>
        <end position="96"/>
    </location>
</feature>
<reference evidence="3" key="1">
    <citation type="submission" date="2025-08" db="UniProtKB">
        <authorList>
            <consortium name="RefSeq"/>
        </authorList>
    </citation>
    <scope>IDENTIFICATION</scope>
</reference>
<accession>A0ABM3XW95</accession>
<dbReference type="GeneID" id="132540313"/>
<dbReference type="RefSeq" id="XP_060053095.1">
    <property type="nucleotide sequence ID" value="XM_060197112.1"/>
</dbReference>
<feature type="compositionally biased region" description="Polar residues" evidence="1">
    <location>
        <begin position="387"/>
        <end position="399"/>
    </location>
</feature>
<feature type="region of interest" description="Disordered" evidence="1">
    <location>
        <begin position="351"/>
        <end position="401"/>
    </location>
</feature>
<dbReference type="CDD" id="cd22975">
    <property type="entry name" value="DD_TEX55"/>
    <property type="match status" value="1"/>
</dbReference>
<dbReference type="PANTHER" id="PTHR47110:SF1">
    <property type="entry name" value="TESTIS-SPECIFIC EXPRESSED PROTEIN 55"/>
    <property type="match status" value="1"/>
</dbReference>